<dbReference type="SUPFAM" id="SSF48403">
    <property type="entry name" value="Ankyrin repeat"/>
    <property type="match status" value="1"/>
</dbReference>
<evidence type="ECO:0000313" key="1">
    <source>
        <dbReference type="EMBL" id="ORX44823.1"/>
    </source>
</evidence>
<dbReference type="AlphaFoldDB" id="A0A1Y1V0Y4"/>
<sequence length="287" mass="33870">MIPDIKGKRENIKELIKNNEMKKFEAYVIQNKIPLTEFNTEKFDILIFSIEHNISLKWIKFIVKLGPYYNFNYNIKIINKPSYGTPTSLDTDYYKSPLTVAIDHQRFDIADYLQENGAKLFTDWVIRSRSQKYKTHIDILEYLYRNKNLNDNTLSYLYSEQSHTNNIYSLKINAVEEAIRLDETDMAKAVIETFHLPIKKNWYCIALKSGNSTMMEYMLENDPRDIDQVISQLNEIIYNENLNKEAFIKATEIKNKDIATVLRRIYAAKNFNYVVNNISEKLINLNI</sequence>
<proteinExistence type="predicted"/>
<accession>A0A1Y1V0Y4</accession>
<dbReference type="Gene3D" id="1.25.40.20">
    <property type="entry name" value="Ankyrin repeat-containing domain"/>
    <property type="match status" value="1"/>
</dbReference>
<evidence type="ECO:0000313" key="2">
    <source>
        <dbReference type="Proteomes" id="UP000193719"/>
    </source>
</evidence>
<keyword evidence="2" id="KW-1185">Reference proteome</keyword>
<name>A0A1Y1V0Y4_9FUNG</name>
<dbReference type="Proteomes" id="UP000193719">
    <property type="component" value="Unassembled WGS sequence"/>
</dbReference>
<organism evidence="1 2">
    <name type="scientific">Piromyces finnis</name>
    <dbReference type="NCBI Taxonomy" id="1754191"/>
    <lineage>
        <taxon>Eukaryota</taxon>
        <taxon>Fungi</taxon>
        <taxon>Fungi incertae sedis</taxon>
        <taxon>Chytridiomycota</taxon>
        <taxon>Chytridiomycota incertae sedis</taxon>
        <taxon>Neocallimastigomycetes</taxon>
        <taxon>Neocallimastigales</taxon>
        <taxon>Neocallimastigaceae</taxon>
        <taxon>Piromyces</taxon>
    </lineage>
</organism>
<reference evidence="1 2" key="1">
    <citation type="submission" date="2016-08" db="EMBL/GenBank/DDBJ databases">
        <title>Genomes of anaerobic fungi encode conserved fungal cellulosomes for biomass hydrolysis.</title>
        <authorList>
            <consortium name="DOE Joint Genome Institute"/>
            <person name="Haitjema C.H."/>
            <person name="Gilmore S.P."/>
            <person name="Henske J.K."/>
            <person name="Solomon K.V."/>
            <person name="De Groot R."/>
            <person name="Kuo A."/>
            <person name="Mondo S.J."/>
            <person name="Salamov A.A."/>
            <person name="Labutti K."/>
            <person name="Zhao Z."/>
            <person name="Chiniquy J."/>
            <person name="Barry K."/>
            <person name="Brewer H.M."/>
            <person name="Purvine S.O."/>
            <person name="Wright A.T."/>
            <person name="Boxma B."/>
            <person name="Van Alen T."/>
            <person name="Hackstein J.H."/>
            <person name="Baker S.E."/>
            <person name="Grigoriev I.V."/>
            <person name="O'Malley M.A."/>
        </authorList>
    </citation>
    <scope>NUCLEOTIDE SEQUENCE [LARGE SCALE GENOMIC DNA]</scope>
    <source>
        <strain evidence="2">finn</strain>
    </source>
</reference>
<dbReference type="InterPro" id="IPR036770">
    <property type="entry name" value="Ankyrin_rpt-contain_sf"/>
</dbReference>
<protein>
    <recommendedName>
        <fullName evidence="3">Ankyrin repeat protein</fullName>
    </recommendedName>
</protein>
<gene>
    <name evidence="1" type="ORF">BCR36DRAFT_585945</name>
</gene>
<comment type="caution">
    <text evidence="1">The sequence shown here is derived from an EMBL/GenBank/DDBJ whole genome shotgun (WGS) entry which is preliminary data.</text>
</comment>
<dbReference type="OrthoDB" id="10397699at2759"/>
<evidence type="ECO:0008006" key="3">
    <source>
        <dbReference type="Google" id="ProtNLM"/>
    </source>
</evidence>
<dbReference type="EMBL" id="MCFH01000043">
    <property type="protein sequence ID" value="ORX44823.1"/>
    <property type="molecule type" value="Genomic_DNA"/>
</dbReference>
<reference evidence="1 2" key="2">
    <citation type="submission" date="2016-08" db="EMBL/GenBank/DDBJ databases">
        <title>Pervasive Adenine N6-methylation of Active Genes in Fungi.</title>
        <authorList>
            <consortium name="DOE Joint Genome Institute"/>
            <person name="Mondo S.J."/>
            <person name="Dannebaum R.O."/>
            <person name="Kuo R.C."/>
            <person name="Labutti K."/>
            <person name="Haridas S."/>
            <person name="Kuo A."/>
            <person name="Salamov A."/>
            <person name="Ahrendt S.R."/>
            <person name="Lipzen A."/>
            <person name="Sullivan W."/>
            <person name="Andreopoulos W.B."/>
            <person name="Clum A."/>
            <person name="Lindquist E."/>
            <person name="Daum C."/>
            <person name="Ramamoorthy G.K."/>
            <person name="Gryganskyi A."/>
            <person name="Culley D."/>
            <person name="Magnuson J.K."/>
            <person name="James T.Y."/>
            <person name="O'Malley M.A."/>
            <person name="Stajich J.E."/>
            <person name="Spatafora J.W."/>
            <person name="Visel A."/>
            <person name="Grigoriev I.V."/>
        </authorList>
    </citation>
    <scope>NUCLEOTIDE SEQUENCE [LARGE SCALE GENOMIC DNA]</scope>
    <source>
        <strain evidence="2">finn</strain>
    </source>
</reference>